<organism evidence="1 2">
    <name type="scientific">Actinoplanes siamensis</name>
    <dbReference type="NCBI Taxonomy" id="1223317"/>
    <lineage>
        <taxon>Bacteria</taxon>
        <taxon>Bacillati</taxon>
        <taxon>Actinomycetota</taxon>
        <taxon>Actinomycetes</taxon>
        <taxon>Micromonosporales</taxon>
        <taxon>Micromonosporaceae</taxon>
        <taxon>Actinoplanes</taxon>
    </lineage>
</organism>
<dbReference type="Proteomes" id="UP000629619">
    <property type="component" value="Unassembled WGS sequence"/>
</dbReference>
<dbReference type="AlphaFoldDB" id="A0A919TKM9"/>
<evidence type="ECO:0000313" key="1">
    <source>
        <dbReference type="EMBL" id="GIF05439.1"/>
    </source>
</evidence>
<evidence type="ECO:0000313" key="2">
    <source>
        <dbReference type="Proteomes" id="UP000629619"/>
    </source>
</evidence>
<protein>
    <submittedName>
        <fullName evidence="1">Lantibiotic dehydratase</fullName>
    </submittedName>
</protein>
<comment type="caution">
    <text evidence="1">The sequence shown here is derived from an EMBL/GenBank/DDBJ whole genome shotgun (WGS) entry which is preliminary data.</text>
</comment>
<proteinExistence type="predicted"/>
<keyword evidence="2" id="KW-1185">Reference proteome</keyword>
<reference evidence="1" key="1">
    <citation type="submission" date="2021-01" db="EMBL/GenBank/DDBJ databases">
        <title>Whole genome shotgun sequence of Actinoplanes siamensis NBRC 109076.</title>
        <authorList>
            <person name="Komaki H."/>
            <person name="Tamura T."/>
        </authorList>
    </citation>
    <scope>NUCLEOTIDE SEQUENCE</scope>
    <source>
        <strain evidence="1">NBRC 109076</strain>
    </source>
</reference>
<sequence>MRLLDRFVLRGAGFEFDDARLPGTGAGSLAARLAALDVEADCFAALLVAELAGLEPDRAARRPVKRAVRRREPLPTSTPYGPLWSDLTTAWNALAEQRSALRARYADAVDAEIAAADAHLRSWCARPGVAEALWSSHPGPADLLRRYAQHAVSGGQPRRLALRYLQRFATKNETASFFGPFQFGDVTAVAGARALLVFDPESPRLSERVTAPARFVVDELADLAAAELGGDPTVPMRPHPLARLHDGVLRIGDRRIALPAALAGALADGPVRLAALPEAVRPAAGRLVNAGILRADLRPPTTSLRPLAELAGRLTGRPGAAGERWRDRVGQVRDGIAALQTEPWPARRDTIAKLGETVKSWGVRVDDRPTGLYADRSVVYDECRGGLRGLALNADAFAAHIPAVEVVLRVHAAHAAAVRARTRLWLAAEWTRLGLPDRVNLADLLAALGEQPVPVLEPGPAGRALWDRLAALAPAGTTEVRLTADAVYRAFAGVLPDEPFLCSPDFLVRRRPGMADGLVLGEVHHGSQVWCWLAATLDQHERDAIRQRLTGWADLLRGDARLATLVEPRFTGKTFTIELPGLAIERMGRSALPAHLVRALHEVTADRTTMRLSDAQGPLVLAPSSPVDPIVSAFGGLVLWGPRSPGAAAHQPRVLVDDLVWWRESWRLSAEDLDALVTARTPAEALYVVARLRADLGLPRYAYVRVSGEPKPVFADLTSAAYCDMLSRLVAKHAPGVGAPLADVTETLPEPVELALSCAERRYTSELRTTVLVGGG</sequence>
<gene>
    <name evidence="1" type="ORF">Asi03nite_29770</name>
</gene>
<accession>A0A919TKM9</accession>
<dbReference type="EMBL" id="BOMW01000027">
    <property type="protein sequence ID" value="GIF05439.1"/>
    <property type="molecule type" value="Genomic_DNA"/>
</dbReference>
<name>A0A919TKM9_9ACTN</name>